<dbReference type="InterPro" id="IPR051058">
    <property type="entry name" value="GDSL_Est/Lipase"/>
</dbReference>
<gene>
    <name evidence="3" type="ORF">ISS97_10705</name>
</gene>
<dbReference type="Pfam" id="PF00657">
    <property type="entry name" value="Lipase_GDSL"/>
    <property type="match status" value="1"/>
</dbReference>
<reference evidence="3 4" key="1">
    <citation type="submission" date="2020-10" db="EMBL/GenBank/DDBJ databases">
        <title>Phylogeny of dyella-like bacteria.</title>
        <authorList>
            <person name="Fu J."/>
        </authorList>
    </citation>
    <scope>NUCLEOTIDE SEQUENCE [LARGE SCALE GENOMIC DNA]</scope>
    <source>
        <strain evidence="3 4">BB4</strain>
    </source>
</reference>
<feature type="signal peptide" evidence="2">
    <location>
        <begin position="1"/>
        <end position="29"/>
    </location>
</feature>
<comment type="caution">
    <text evidence="3">The sequence shown here is derived from an EMBL/GenBank/DDBJ whole genome shotgun (WGS) entry which is preliminary data.</text>
</comment>
<feature type="chain" id="PRO_5047149669" evidence="2">
    <location>
        <begin position="30"/>
        <end position="337"/>
    </location>
</feature>
<protein>
    <submittedName>
        <fullName evidence="3">SGNH/GDSL hydrolase family protein</fullName>
    </submittedName>
</protein>
<dbReference type="SUPFAM" id="SSF52266">
    <property type="entry name" value="SGNH hydrolase"/>
    <property type="match status" value="1"/>
</dbReference>
<dbReference type="InterPro" id="IPR001087">
    <property type="entry name" value="GDSL"/>
</dbReference>
<sequence>MHSPTWKAFPSCRPTRQHSLLLLALAAFALSGVVPRASEAGDAHATVTQIFAFGDSYTDSGVKLNLTTKAVAAGVPNAVVMPNPKLYYQGRYSNGLVAVEDLASALHMKLTDYAVGGAMSGDQNYESWVDDYTATGIQAQVASFRHDLGVLRADPHALYVVAISANDYFKFIDFAQPGTLFVGTQTPATIQDMADRAAENTALAVHRLAELGARRFLVSESFYLKGLPYILSAGQSNIADAFASRYNTRLQETLHTAEVRDGLSIRLFDWGGKTRQIIDNAARYGITNTTDACEVTFPVPQPACATPDAYLFWDEYHPTRRAHQIIGGMMEQLVRHW</sequence>
<keyword evidence="4" id="KW-1185">Reference proteome</keyword>
<accession>A0ABW8K499</accession>
<dbReference type="Proteomes" id="UP001620408">
    <property type="component" value="Unassembled WGS sequence"/>
</dbReference>
<dbReference type="CDD" id="cd01846">
    <property type="entry name" value="fatty_acyltransferase_like"/>
    <property type="match status" value="1"/>
</dbReference>
<evidence type="ECO:0000256" key="1">
    <source>
        <dbReference type="ARBA" id="ARBA00022801"/>
    </source>
</evidence>
<dbReference type="Gene3D" id="3.40.50.1110">
    <property type="entry name" value="SGNH hydrolase"/>
    <property type="match status" value="1"/>
</dbReference>
<dbReference type="EMBL" id="JADIKD010000010">
    <property type="protein sequence ID" value="MFK2917730.1"/>
    <property type="molecule type" value="Genomic_DNA"/>
</dbReference>
<dbReference type="GO" id="GO:0016787">
    <property type="term" value="F:hydrolase activity"/>
    <property type="evidence" value="ECO:0007669"/>
    <property type="project" value="UniProtKB-KW"/>
</dbReference>
<proteinExistence type="predicted"/>
<evidence type="ECO:0000313" key="4">
    <source>
        <dbReference type="Proteomes" id="UP001620408"/>
    </source>
</evidence>
<dbReference type="PANTHER" id="PTHR45648">
    <property type="entry name" value="GDSL LIPASE/ACYLHYDROLASE FAMILY PROTEIN (AFU_ORTHOLOGUE AFUA_4G14700)"/>
    <property type="match status" value="1"/>
</dbReference>
<name>A0ABW8K499_9GAMM</name>
<dbReference type="InterPro" id="IPR036514">
    <property type="entry name" value="SGNH_hydro_sf"/>
</dbReference>
<dbReference type="RefSeq" id="WP_379986703.1">
    <property type="nucleotide sequence ID" value="NZ_JADIKD010000010.1"/>
</dbReference>
<keyword evidence="1 3" id="KW-0378">Hydrolase</keyword>
<dbReference type="PANTHER" id="PTHR45648:SF22">
    <property type="entry name" value="GDSL LIPASE_ACYLHYDROLASE FAMILY PROTEIN (AFU_ORTHOLOGUE AFUA_4G14700)"/>
    <property type="match status" value="1"/>
</dbReference>
<keyword evidence="2" id="KW-0732">Signal</keyword>
<evidence type="ECO:0000256" key="2">
    <source>
        <dbReference type="SAM" id="SignalP"/>
    </source>
</evidence>
<organism evidence="3 4">
    <name type="scientific">Dyella koreensis</name>
    <dbReference type="NCBI Taxonomy" id="311235"/>
    <lineage>
        <taxon>Bacteria</taxon>
        <taxon>Pseudomonadati</taxon>
        <taxon>Pseudomonadota</taxon>
        <taxon>Gammaproteobacteria</taxon>
        <taxon>Lysobacterales</taxon>
        <taxon>Rhodanobacteraceae</taxon>
        <taxon>Dyella</taxon>
    </lineage>
</organism>
<evidence type="ECO:0000313" key="3">
    <source>
        <dbReference type="EMBL" id="MFK2917730.1"/>
    </source>
</evidence>